<sequence>MPQIRRIGHQIPTGSQRPSPVKEKEYADGVC</sequence>
<proteinExistence type="predicted"/>
<organism evidence="2 3">
    <name type="scientific">Mya arenaria</name>
    <name type="common">Soft-shell clam</name>
    <dbReference type="NCBI Taxonomy" id="6604"/>
    <lineage>
        <taxon>Eukaryota</taxon>
        <taxon>Metazoa</taxon>
        <taxon>Spiralia</taxon>
        <taxon>Lophotrochozoa</taxon>
        <taxon>Mollusca</taxon>
        <taxon>Bivalvia</taxon>
        <taxon>Autobranchia</taxon>
        <taxon>Heteroconchia</taxon>
        <taxon>Euheterodonta</taxon>
        <taxon>Imparidentia</taxon>
        <taxon>Neoheterodontei</taxon>
        <taxon>Myida</taxon>
        <taxon>Myoidea</taxon>
        <taxon>Myidae</taxon>
        <taxon>Mya</taxon>
    </lineage>
</organism>
<evidence type="ECO:0000256" key="1">
    <source>
        <dbReference type="SAM" id="MobiDB-lite"/>
    </source>
</evidence>
<dbReference type="EMBL" id="CP111020">
    <property type="protein sequence ID" value="WAR15754.1"/>
    <property type="molecule type" value="Genomic_DNA"/>
</dbReference>
<protein>
    <submittedName>
        <fullName evidence="2">Uncharacterized protein</fullName>
    </submittedName>
</protein>
<evidence type="ECO:0000313" key="3">
    <source>
        <dbReference type="Proteomes" id="UP001164746"/>
    </source>
</evidence>
<dbReference type="Proteomes" id="UP001164746">
    <property type="component" value="Chromosome 9"/>
</dbReference>
<feature type="compositionally biased region" description="Basic and acidic residues" evidence="1">
    <location>
        <begin position="20"/>
        <end position="31"/>
    </location>
</feature>
<gene>
    <name evidence="2" type="ORF">MAR_005859</name>
</gene>
<feature type="region of interest" description="Disordered" evidence="1">
    <location>
        <begin position="1"/>
        <end position="31"/>
    </location>
</feature>
<name>A0ABY7F4L8_MYAAR</name>
<accession>A0ABY7F4L8</accession>
<keyword evidence="3" id="KW-1185">Reference proteome</keyword>
<reference evidence="2" key="1">
    <citation type="submission" date="2022-11" db="EMBL/GenBank/DDBJ databases">
        <title>Centuries of genome instability and evolution in soft-shell clam transmissible cancer (bioRxiv).</title>
        <authorList>
            <person name="Hart S.F.M."/>
            <person name="Yonemitsu M.A."/>
            <person name="Giersch R.M."/>
            <person name="Beal B.F."/>
            <person name="Arriagada G."/>
            <person name="Davis B.W."/>
            <person name="Ostrander E.A."/>
            <person name="Goff S.P."/>
            <person name="Metzger M.J."/>
        </authorList>
    </citation>
    <scope>NUCLEOTIDE SEQUENCE</scope>
    <source>
        <strain evidence="2">MELC-2E11</strain>
        <tissue evidence="2">Siphon/mantle</tissue>
    </source>
</reference>
<evidence type="ECO:0000313" key="2">
    <source>
        <dbReference type="EMBL" id="WAR15754.1"/>
    </source>
</evidence>